<comment type="subcellular location">
    <subcellularLocation>
        <location evidence="1">Cell membrane</location>
        <topology evidence="1">Multi-pass membrane protein</topology>
    </subcellularLocation>
</comment>
<evidence type="ECO:0000256" key="7">
    <source>
        <dbReference type="SAM" id="Phobius"/>
    </source>
</evidence>
<reference evidence="8 9" key="1">
    <citation type="submission" date="2021-12" db="EMBL/GenBank/DDBJ databases">
        <title>Genome sequencing of bacteria with rrn-lacking chromosome and rrn-plasmid.</title>
        <authorList>
            <person name="Anda M."/>
            <person name="Iwasaki W."/>
        </authorList>
    </citation>
    <scope>NUCLEOTIDE SEQUENCE [LARGE SCALE GENOMIC DNA]</scope>
    <source>
        <strain evidence="8 9">NBRC 15940</strain>
    </source>
</reference>
<feature type="transmembrane region" description="Helical" evidence="7">
    <location>
        <begin position="67"/>
        <end position="93"/>
    </location>
</feature>
<evidence type="ECO:0000313" key="9">
    <source>
        <dbReference type="Proteomes" id="UP001310022"/>
    </source>
</evidence>
<dbReference type="PANTHER" id="PTHR33452:SF1">
    <property type="entry name" value="INNER MEMBRANE PROTEIN YPHA-RELATED"/>
    <property type="match status" value="1"/>
</dbReference>
<evidence type="ECO:0008006" key="10">
    <source>
        <dbReference type="Google" id="ProtNLM"/>
    </source>
</evidence>
<evidence type="ECO:0000256" key="6">
    <source>
        <dbReference type="ARBA" id="ARBA00023136"/>
    </source>
</evidence>
<keyword evidence="6 7" id="KW-0472">Membrane</keyword>
<evidence type="ECO:0000313" key="8">
    <source>
        <dbReference type="EMBL" id="GJM63755.1"/>
    </source>
</evidence>
<dbReference type="PANTHER" id="PTHR33452">
    <property type="entry name" value="OXIDOREDUCTASE CATD-RELATED"/>
    <property type="match status" value="1"/>
</dbReference>
<dbReference type="Proteomes" id="UP001310022">
    <property type="component" value="Unassembled WGS sequence"/>
</dbReference>
<evidence type="ECO:0000256" key="4">
    <source>
        <dbReference type="ARBA" id="ARBA00022692"/>
    </source>
</evidence>
<dbReference type="RefSeq" id="WP_338238875.1">
    <property type="nucleotide sequence ID" value="NZ_BQKE01000003.1"/>
</dbReference>
<dbReference type="Pfam" id="PF07681">
    <property type="entry name" value="DoxX"/>
    <property type="match status" value="1"/>
</dbReference>
<accession>A0AAN4W486</accession>
<dbReference type="InterPro" id="IPR032808">
    <property type="entry name" value="DoxX"/>
</dbReference>
<evidence type="ECO:0000256" key="1">
    <source>
        <dbReference type="ARBA" id="ARBA00004651"/>
    </source>
</evidence>
<name>A0AAN4W486_9BACT</name>
<keyword evidence="4 7" id="KW-0812">Transmembrane</keyword>
<gene>
    <name evidence="8" type="ORF">PEDI_43070</name>
</gene>
<dbReference type="AlphaFoldDB" id="A0AAN4W486"/>
<organism evidence="8 9">
    <name type="scientific">Persicobacter diffluens</name>
    <dbReference type="NCBI Taxonomy" id="981"/>
    <lineage>
        <taxon>Bacteria</taxon>
        <taxon>Pseudomonadati</taxon>
        <taxon>Bacteroidota</taxon>
        <taxon>Cytophagia</taxon>
        <taxon>Cytophagales</taxon>
        <taxon>Persicobacteraceae</taxon>
        <taxon>Persicobacter</taxon>
    </lineage>
</organism>
<keyword evidence="5 7" id="KW-1133">Transmembrane helix</keyword>
<evidence type="ECO:0000256" key="3">
    <source>
        <dbReference type="ARBA" id="ARBA00022475"/>
    </source>
</evidence>
<evidence type="ECO:0000256" key="5">
    <source>
        <dbReference type="ARBA" id="ARBA00022989"/>
    </source>
</evidence>
<feature type="transmembrane region" description="Helical" evidence="7">
    <location>
        <begin position="113"/>
        <end position="129"/>
    </location>
</feature>
<dbReference type="GO" id="GO:0005886">
    <property type="term" value="C:plasma membrane"/>
    <property type="evidence" value="ECO:0007669"/>
    <property type="project" value="UniProtKB-SubCell"/>
</dbReference>
<dbReference type="EMBL" id="BQKE01000003">
    <property type="protein sequence ID" value="GJM63755.1"/>
    <property type="molecule type" value="Genomic_DNA"/>
</dbReference>
<keyword evidence="3" id="KW-1003">Cell membrane</keyword>
<comment type="caution">
    <text evidence="8">The sequence shown here is derived from an EMBL/GenBank/DDBJ whole genome shotgun (WGS) entry which is preliminary data.</text>
</comment>
<proteinExistence type="inferred from homology"/>
<dbReference type="InterPro" id="IPR051907">
    <property type="entry name" value="DoxX-like_oxidoreductase"/>
</dbReference>
<comment type="similarity">
    <text evidence="2">Belongs to the DoxX family.</text>
</comment>
<keyword evidence="9" id="KW-1185">Reference proteome</keyword>
<sequence length="136" mass="15734">MNEIIQSYDQWANADFALLCLRLISGAFLLRLSIHKIRHYEESLKTFPVFWGLKPENALRLTLICQLLFTPLMMTGLFFPFAVSGLVIMFLVITLDVHKGWSFADHEFSLHYLTFYLILLLSGAGKYSLDDVWFGH</sequence>
<protein>
    <recommendedName>
        <fullName evidence="10">DoxX family protein</fullName>
    </recommendedName>
</protein>
<evidence type="ECO:0000256" key="2">
    <source>
        <dbReference type="ARBA" id="ARBA00006679"/>
    </source>
</evidence>